<accession>A0A9N8ZYP4</accession>
<evidence type="ECO:0000313" key="1">
    <source>
        <dbReference type="EMBL" id="CAG8512846.1"/>
    </source>
</evidence>
<keyword evidence="2" id="KW-1185">Reference proteome</keyword>
<dbReference type="Proteomes" id="UP000789706">
    <property type="component" value="Unassembled WGS sequence"/>
</dbReference>
<comment type="caution">
    <text evidence="1">The sequence shown here is derived from an EMBL/GenBank/DDBJ whole genome shotgun (WGS) entry which is preliminary data.</text>
</comment>
<sequence>MTMSQQTTSNFTNDYLLDSEDIMTVKPNSEKIREFLKDDTLREIIYNIDNAARGPEVDEVLDATRRNDEVFFNFTEEILNLVLPQDSDS</sequence>
<evidence type="ECO:0000313" key="2">
    <source>
        <dbReference type="Proteomes" id="UP000789706"/>
    </source>
</evidence>
<dbReference type="OrthoDB" id="18412at2759"/>
<reference evidence="1" key="1">
    <citation type="submission" date="2021-06" db="EMBL/GenBank/DDBJ databases">
        <authorList>
            <person name="Kallberg Y."/>
            <person name="Tangrot J."/>
            <person name="Rosling A."/>
        </authorList>
    </citation>
    <scope>NUCLEOTIDE SEQUENCE</scope>
    <source>
        <strain evidence="1">AZ414A</strain>
    </source>
</reference>
<proteinExistence type="predicted"/>
<dbReference type="EMBL" id="CAJVPK010000455">
    <property type="protein sequence ID" value="CAG8512846.1"/>
    <property type="molecule type" value="Genomic_DNA"/>
</dbReference>
<gene>
    <name evidence="1" type="ORF">DEBURN_LOCUS5265</name>
</gene>
<name>A0A9N8ZYP4_9GLOM</name>
<protein>
    <submittedName>
        <fullName evidence="1">4037_t:CDS:1</fullName>
    </submittedName>
</protein>
<dbReference type="AlphaFoldDB" id="A0A9N8ZYP4"/>
<organism evidence="1 2">
    <name type="scientific">Diversispora eburnea</name>
    <dbReference type="NCBI Taxonomy" id="1213867"/>
    <lineage>
        <taxon>Eukaryota</taxon>
        <taxon>Fungi</taxon>
        <taxon>Fungi incertae sedis</taxon>
        <taxon>Mucoromycota</taxon>
        <taxon>Glomeromycotina</taxon>
        <taxon>Glomeromycetes</taxon>
        <taxon>Diversisporales</taxon>
        <taxon>Diversisporaceae</taxon>
        <taxon>Diversispora</taxon>
    </lineage>
</organism>